<protein>
    <recommendedName>
        <fullName evidence="3">DUF3102 domain-containing protein</fullName>
    </recommendedName>
</protein>
<evidence type="ECO:0008006" key="3">
    <source>
        <dbReference type="Google" id="ProtNLM"/>
    </source>
</evidence>
<proteinExistence type="predicted"/>
<name>A0A5J4L1J8_9ZZZZ</name>
<accession>A0A5J4L1J8</accession>
<reference evidence="2" key="1">
    <citation type="submission" date="2019-10" db="EMBL/GenBank/DDBJ databases">
        <title>Metagenomic sequencing of thiosulfate-disproportionating enrichment culture.</title>
        <authorList>
            <person name="Umezawa K."/>
            <person name="Kojima H."/>
            <person name="Fukui M."/>
        </authorList>
    </citation>
    <scope>NUCLEOTIDE SEQUENCE</scope>
    <source>
        <strain evidence="2">45J</strain>
    </source>
</reference>
<evidence type="ECO:0000313" key="2">
    <source>
        <dbReference type="EMBL" id="GER92661.1"/>
    </source>
</evidence>
<dbReference type="EMBL" id="BLAB01000001">
    <property type="protein sequence ID" value="GER92661.1"/>
    <property type="molecule type" value="Genomic_DNA"/>
</dbReference>
<sequence>MARPKKLGYVAGAWDAFQAVRGLTEVTALTMIQRVKESEDYKEMGYETWEEFCNEQLHCSDEKIRQRLKQLHEFGPQFLGICQRLRIKLRDIKLLESSLSDDQKSGLKKGILEIEGKKIPIDEDHTDDLKAVIDLLIERAALAKKSENITKRKLEGIDKEHKKEIQAMQKEIEALKAQLPDKEDPKWALAYMENIEKIFDQFDLALRRFAFDKRIFSDPVIPAKISGIHEQMVMRLREFSKDWNVFLYEEWGDTD</sequence>
<evidence type="ECO:0000256" key="1">
    <source>
        <dbReference type="SAM" id="Coils"/>
    </source>
</evidence>
<keyword evidence="1" id="KW-0175">Coiled coil</keyword>
<gene>
    <name evidence="2" type="ORF">A45J_0379</name>
</gene>
<organism evidence="2">
    <name type="scientific">hot springs metagenome</name>
    <dbReference type="NCBI Taxonomy" id="433727"/>
    <lineage>
        <taxon>unclassified sequences</taxon>
        <taxon>metagenomes</taxon>
        <taxon>ecological metagenomes</taxon>
    </lineage>
</organism>
<feature type="coiled-coil region" evidence="1">
    <location>
        <begin position="151"/>
        <end position="178"/>
    </location>
</feature>
<comment type="caution">
    <text evidence="2">The sequence shown here is derived from an EMBL/GenBank/DDBJ whole genome shotgun (WGS) entry which is preliminary data.</text>
</comment>
<dbReference type="AlphaFoldDB" id="A0A5J4L1J8"/>